<protein>
    <submittedName>
        <fullName evidence="8">Amino acid ABC transporter ATP-binding protein, PAAT family</fullName>
    </submittedName>
</protein>
<dbReference type="PROSITE" id="PS00211">
    <property type="entry name" value="ABC_TRANSPORTER_1"/>
    <property type="match status" value="1"/>
</dbReference>
<dbReference type="InterPro" id="IPR003439">
    <property type="entry name" value="ABC_transporter-like_ATP-bd"/>
</dbReference>
<sequence length="270" mass="29659">MTTTTIELSGICKAFGDLEVLRGVDLSVERGEVVVLMGPSGSGKTTLVRCMNLLEEPDAGHVRICDCAFECGTRRDRRGRAKLMQRARQRTGMVFQQFNLFPHMTALGNVIEGPHQVRKLPMPEAVALGERLLERVGLADKRDVHPSRLSGGQKQRVAIARALAMDPEAVLFDEPTSALDPELHAEVLEVIQELAADGMTMVIVTHETHFAREVANRIVFMDGGVVVEEASPETFFTRPSKERVRSFLRLVDHSGALADAPAPRVGEEVV</sequence>
<dbReference type="Gene3D" id="3.40.50.300">
    <property type="entry name" value="P-loop containing nucleotide triphosphate hydrolases"/>
    <property type="match status" value="1"/>
</dbReference>
<dbReference type="InterPro" id="IPR003593">
    <property type="entry name" value="AAA+_ATPase"/>
</dbReference>
<dbReference type="RefSeq" id="WP_091676919.1">
    <property type="nucleotide sequence ID" value="NZ_FOKG01000020.1"/>
</dbReference>
<dbReference type="PIRSF" id="PIRSF039085">
    <property type="entry name" value="ABC_ATPase_HisP"/>
    <property type="match status" value="1"/>
</dbReference>
<accession>A0A1I1C1X3</accession>
<keyword evidence="5 8" id="KW-0067">ATP-binding</keyword>
<proteinExistence type="predicted"/>
<feature type="domain" description="ABC transporter" evidence="7">
    <location>
        <begin position="6"/>
        <end position="248"/>
    </location>
</feature>
<reference evidence="9" key="1">
    <citation type="submission" date="2016-10" db="EMBL/GenBank/DDBJ databases">
        <authorList>
            <person name="Varghese N."/>
            <person name="Submissions S."/>
        </authorList>
    </citation>
    <scope>NUCLEOTIDE SEQUENCE [LARGE SCALE GENOMIC DNA]</scope>
    <source>
        <strain evidence="9">CGMCC 4.3568</strain>
    </source>
</reference>
<dbReference type="PROSITE" id="PS50893">
    <property type="entry name" value="ABC_TRANSPORTER_2"/>
    <property type="match status" value="1"/>
</dbReference>
<dbReference type="SUPFAM" id="SSF52540">
    <property type="entry name" value="P-loop containing nucleoside triphosphate hydrolases"/>
    <property type="match status" value="1"/>
</dbReference>
<keyword evidence="4" id="KW-0547">Nucleotide-binding</keyword>
<evidence type="ECO:0000256" key="5">
    <source>
        <dbReference type="ARBA" id="ARBA00022840"/>
    </source>
</evidence>
<dbReference type="CDD" id="cd03262">
    <property type="entry name" value="ABC_HisP_GlnQ"/>
    <property type="match status" value="1"/>
</dbReference>
<dbReference type="PANTHER" id="PTHR43166:SF35">
    <property type="entry name" value="L-CYSTINE IMPORT ATP-BINDING PROTEIN TCYN"/>
    <property type="match status" value="1"/>
</dbReference>
<keyword evidence="9" id="KW-1185">Reference proteome</keyword>
<organism evidence="8 9">
    <name type="scientific">Amycolatopsis marina</name>
    <dbReference type="NCBI Taxonomy" id="490629"/>
    <lineage>
        <taxon>Bacteria</taxon>
        <taxon>Bacillati</taxon>
        <taxon>Actinomycetota</taxon>
        <taxon>Actinomycetes</taxon>
        <taxon>Pseudonocardiales</taxon>
        <taxon>Pseudonocardiaceae</taxon>
        <taxon>Amycolatopsis</taxon>
    </lineage>
</organism>
<evidence type="ECO:0000256" key="2">
    <source>
        <dbReference type="ARBA" id="ARBA00022448"/>
    </source>
</evidence>
<dbReference type="InterPro" id="IPR050086">
    <property type="entry name" value="MetN_ABC_transporter-like"/>
</dbReference>
<dbReference type="SMART" id="SM00382">
    <property type="entry name" value="AAA"/>
    <property type="match status" value="1"/>
</dbReference>
<evidence type="ECO:0000256" key="6">
    <source>
        <dbReference type="ARBA" id="ARBA00023136"/>
    </source>
</evidence>
<evidence type="ECO:0000259" key="7">
    <source>
        <dbReference type="PROSITE" id="PS50893"/>
    </source>
</evidence>
<evidence type="ECO:0000256" key="3">
    <source>
        <dbReference type="ARBA" id="ARBA00022475"/>
    </source>
</evidence>
<keyword evidence="6" id="KW-0472">Membrane</keyword>
<dbReference type="Pfam" id="PF00005">
    <property type="entry name" value="ABC_tran"/>
    <property type="match status" value="1"/>
</dbReference>
<evidence type="ECO:0000256" key="4">
    <source>
        <dbReference type="ARBA" id="ARBA00022741"/>
    </source>
</evidence>
<gene>
    <name evidence="8" type="ORF">SAMN05216266_12031</name>
</gene>
<name>A0A1I1C1X3_9PSEU</name>
<keyword evidence="3" id="KW-1003">Cell membrane</keyword>
<dbReference type="AlphaFoldDB" id="A0A1I1C1X3"/>
<dbReference type="GO" id="GO:0005886">
    <property type="term" value="C:plasma membrane"/>
    <property type="evidence" value="ECO:0007669"/>
    <property type="project" value="UniProtKB-SubCell"/>
</dbReference>
<dbReference type="GO" id="GO:0015424">
    <property type="term" value="F:ABC-type amino acid transporter activity"/>
    <property type="evidence" value="ECO:0007669"/>
    <property type="project" value="InterPro"/>
</dbReference>
<dbReference type="EMBL" id="FOKG01000020">
    <property type="protein sequence ID" value="SFB56664.1"/>
    <property type="molecule type" value="Genomic_DNA"/>
</dbReference>
<dbReference type="STRING" id="490629.SAMN05216266_12031"/>
<evidence type="ECO:0000256" key="1">
    <source>
        <dbReference type="ARBA" id="ARBA00004202"/>
    </source>
</evidence>
<keyword evidence="2" id="KW-0813">Transport</keyword>
<dbReference type="PANTHER" id="PTHR43166">
    <property type="entry name" value="AMINO ACID IMPORT ATP-BINDING PROTEIN"/>
    <property type="match status" value="1"/>
</dbReference>
<comment type="subcellular location">
    <subcellularLocation>
        <location evidence="1">Cell membrane</location>
        <topology evidence="1">Peripheral membrane protein</topology>
    </subcellularLocation>
</comment>
<dbReference type="GO" id="GO:0016887">
    <property type="term" value="F:ATP hydrolysis activity"/>
    <property type="evidence" value="ECO:0007669"/>
    <property type="project" value="InterPro"/>
</dbReference>
<dbReference type="Proteomes" id="UP000243799">
    <property type="component" value="Unassembled WGS sequence"/>
</dbReference>
<dbReference type="OrthoDB" id="3513750at2"/>
<evidence type="ECO:0000313" key="8">
    <source>
        <dbReference type="EMBL" id="SFB56664.1"/>
    </source>
</evidence>
<dbReference type="InterPro" id="IPR030679">
    <property type="entry name" value="ABC_ATPase_HisP-typ"/>
</dbReference>
<dbReference type="InterPro" id="IPR027417">
    <property type="entry name" value="P-loop_NTPase"/>
</dbReference>
<dbReference type="GO" id="GO:0005524">
    <property type="term" value="F:ATP binding"/>
    <property type="evidence" value="ECO:0007669"/>
    <property type="project" value="UniProtKB-KW"/>
</dbReference>
<dbReference type="InterPro" id="IPR017871">
    <property type="entry name" value="ABC_transporter-like_CS"/>
</dbReference>
<evidence type="ECO:0000313" key="9">
    <source>
        <dbReference type="Proteomes" id="UP000243799"/>
    </source>
</evidence>